<dbReference type="GO" id="GO:0009253">
    <property type="term" value="P:peptidoglycan catabolic process"/>
    <property type="evidence" value="ECO:0007669"/>
    <property type="project" value="InterPro"/>
</dbReference>
<accession>A0A7V7UV05</accession>
<keyword evidence="4" id="KW-1185">Reference proteome</keyword>
<gene>
    <name evidence="3" type="ORF">F7732_11155</name>
</gene>
<keyword evidence="1" id="KW-0378">Hydrolase</keyword>
<sequence>MVKIFIDPGHGGSDSGAVGNGLLEKNLTLQISRVIRDLLLQYENVSVRMSREGDQTLTLNQRTNIANAWGADFVLSVHINAGGGTGYEDYRHSNQAATSVSGRIQREIHAAVTTSLSSFRVVNRGVKTANFHMLRESDSPAVLTENLFIDNAADANLLKQSEVITAIAVGHVQGIVSFYNLQGKPNTITPEEDDLMAQPFNPTTSTIRNSVATVLARFEQKDPALARQWREQFLNGQLTISDAIGLLYVAIERGYIEGNE</sequence>
<dbReference type="PANTHER" id="PTHR30404:SF0">
    <property type="entry name" value="N-ACETYLMURAMOYL-L-ALANINE AMIDASE AMIC"/>
    <property type="match status" value="1"/>
</dbReference>
<dbReference type="EMBL" id="WBOT01000003">
    <property type="protein sequence ID" value="KAB2332642.1"/>
    <property type="molecule type" value="Genomic_DNA"/>
</dbReference>
<dbReference type="Gene3D" id="3.40.630.40">
    <property type="entry name" value="Zn-dependent exopeptidases"/>
    <property type="match status" value="1"/>
</dbReference>
<dbReference type="InterPro" id="IPR002508">
    <property type="entry name" value="MurNAc-LAA_cat"/>
</dbReference>
<evidence type="ECO:0000259" key="2">
    <source>
        <dbReference type="SMART" id="SM00646"/>
    </source>
</evidence>
<dbReference type="AlphaFoldDB" id="A0A7V7UV05"/>
<dbReference type="SUPFAM" id="SSF53187">
    <property type="entry name" value="Zn-dependent exopeptidases"/>
    <property type="match status" value="1"/>
</dbReference>
<dbReference type="Proteomes" id="UP000441354">
    <property type="component" value="Unassembled WGS sequence"/>
</dbReference>
<protein>
    <submittedName>
        <fullName evidence="3">N-acetylmuramoyl-L-alanine amidase</fullName>
    </submittedName>
</protein>
<dbReference type="CDD" id="cd02696">
    <property type="entry name" value="MurNAc-LAA"/>
    <property type="match status" value="1"/>
</dbReference>
<evidence type="ECO:0000313" key="4">
    <source>
        <dbReference type="Proteomes" id="UP000441354"/>
    </source>
</evidence>
<comment type="caution">
    <text evidence="3">The sequence shown here is derived from an EMBL/GenBank/DDBJ whole genome shotgun (WGS) entry which is preliminary data.</text>
</comment>
<dbReference type="InterPro" id="IPR050695">
    <property type="entry name" value="N-acetylmuramoyl_amidase_3"/>
</dbReference>
<dbReference type="OrthoDB" id="9763643at2"/>
<name>A0A7V7UV05_9BACI</name>
<dbReference type="GO" id="GO:0030288">
    <property type="term" value="C:outer membrane-bounded periplasmic space"/>
    <property type="evidence" value="ECO:0007669"/>
    <property type="project" value="TreeGrafter"/>
</dbReference>
<evidence type="ECO:0000313" key="3">
    <source>
        <dbReference type="EMBL" id="KAB2332642.1"/>
    </source>
</evidence>
<organism evidence="3 4">
    <name type="scientific">Bacillus mesophilum</name>
    <dbReference type="NCBI Taxonomy" id="1071718"/>
    <lineage>
        <taxon>Bacteria</taxon>
        <taxon>Bacillati</taxon>
        <taxon>Bacillota</taxon>
        <taxon>Bacilli</taxon>
        <taxon>Bacillales</taxon>
        <taxon>Bacillaceae</taxon>
        <taxon>Bacillus</taxon>
    </lineage>
</organism>
<dbReference type="SMART" id="SM00646">
    <property type="entry name" value="Ami_3"/>
    <property type="match status" value="1"/>
</dbReference>
<evidence type="ECO:0000256" key="1">
    <source>
        <dbReference type="ARBA" id="ARBA00022801"/>
    </source>
</evidence>
<reference evidence="3 4" key="1">
    <citation type="journal article" date="2014" name="Arch. Microbiol.">
        <title>Bacillus mesophilum sp. nov., strain IITR-54T, a novel 4-chlorobiphenyl dechlorinating bacterium.</title>
        <authorList>
            <person name="Manickam N."/>
            <person name="Singh N.K."/>
            <person name="Bajaj A."/>
            <person name="Kumar R.M."/>
            <person name="Kaur G."/>
            <person name="Kaur N."/>
            <person name="Bala M."/>
            <person name="Kumar A."/>
            <person name="Mayilraj S."/>
        </authorList>
    </citation>
    <scope>NUCLEOTIDE SEQUENCE [LARGE SCALE GENOMIC DNA]</scope>
    <source>
        <strain evidence="3 4">IITR-54</strain>
    </source>
</reference>
<proteinExistence type="predicted"/>
<dbReference type="PANTHER" id="PTHR30404">
    <property type="entry name" value="N-ACETYLMURAMOYL-L-ALANINE AMIDASE"/>
    <property type="match status" value="1"/>
</dbReference>
<dbReference type="GO" id="GO:0008745">
    <property type="term" value="F:N-acetylmuramoyl-L-alanine amidase activity"/>
    <property type="evidence" value="ECO:0007669"/>
    <property type="project" value="InterPro"/>
</dbReference>
<feature type="domain" description="MurNAc-LAA" evidence="2">
    <location>
        <begin position="63"/>
        <end position="176"/>
    </location>
</feature>
<dbReference type="RefSeq" id="WP_151573941.1">
    <property type="nucleotide sequence ID" value="NZ_WBOT01000003.1"/>
</dbReference>
<dbReference type="Pfam" id="PF01520">
    <property type="entry name" value="Amidase_3"/>
    <property type="match status" value="1"/>
</dbReference>